<proteinExistence type="predicted"/>
<sequence>MNQISAAPQTAVAIASDDELIRVLGRSLYPNAKPESIALVLGYCRAAGLDPMLKPVHIVPMWDSKARVERDVIMPGIGHYRVQASRSGQYVGKSEPEYGPEVREKFGTLEVVYPEWCKITVRRSIGGYVADFTATEYWRENYATAGRDTAAPNAMWKKRPRGQLAKVAEAQALRMAFPELIGAETAEEMEGKDLAADMRDVTPTPASDKKTKKNARAQLDTFANVKPKTDEPPHDAMTGEVLPDDGTPALPEMPAAAKEAWADGKWAKGWKWFQTTLPTIDQKNRAFFWKLHTKLLTVVAAYNADAKAAVEALAQEMGVTLDDHEAG</sequence>
<dbReference type="Pfam" id="PF03837">
    <property type="entry name" value="RecT"/>
    <property type="match status" value="1"/>
</dbReference>
<dbReference type="NCBIfam" id="TIGR01913">
    <property type="entry name" value="bet_lambda"/>
    <property type="match status" value="1"/>
</dbReference>
<dbReference type="EMBL" id="LR798285">
    <property type="protein sequence ID" value="CAB5220211.1"/>
    <property type="molecule type" value="Genomic_DNA"/>
</dbReference>
<dbReference type="GO" id="GO:0003677">
    <property type="term" value="F:DNA binding"/>
    <property type="evidence" value="ECO:0007669"/>
    <property type="project" value="InterPro"/>
</dbReference>
<protein>
    <submittedName>
        <fullName evidence="1">Bet_lambda, phage recombination protein Bet</fullName>
    </submittedName>
</protein>
<dbReference type="GO" id="GO:0006310">
    <property type="term" value="P:DNA recombination"/>
    <property type="evidence" value="ECO:0007669"/>
    <property type="project" value="InterPro"/>
</dbReference>
<gene>
    <name evidence="1" type="ORF">UFOVP233_17</name>
</gene>
<organism evidence="1">
    <name type="scientific">uncultured Caudovirales phage</name>
    <dbReference type="NCBI Taxonomy" id="2100421"/>
    <lineage>
        <taxon>Viruses</taxon>
        <taxon>Duplodnaviria</taxon>
        <taxon>Heunggongvirae</taxon>
        <taxon>Uroviricota</taxon>
        <taxon>Caudoviricetes</taxon>
        <taxon>Peduoviridae</taxon>
        <taxon>Maltschvirus</taxon>
        <taxon>Maltschvirus maltsch</taxon>
    </lineage>
</organism>
<accession>A0A6J7WQ75</accession>
<dbReference type="InterPro" id="IPR018330">
    <property type="entry name" value="RecT_fam"/>
</dbReference>
<reference evidence="1" key="1">
    <citation type="submission" date="2020-05" db="EMBL/GenBank/DDBJ databases">
        <authorList>
            <person name="Chiriac C."/>
            <person name="Salcher M."/>
            <person name="Ghai R."/>
            <person name="Kavagutti S V."/>
        </authorList>
    </citation>
    <scope>NUCLEOTIDE SEQUENCE</scope>
</reference>
<dbReference type="InterPro" id="IPR010183">
    <property type="entry name" value="Phage_lambda_Bet"/>
</dbReference>
<evidence type="ECO:0000313" key="1">
    <source>
        <dbReference type="EMBL" id="CAB5220211.1"/>
    </source>
</evidence>
<name>A0A6J7WQ75_9CAUD</name>